<dbReference type="AlphaFoldDB" id="A0A1D6ENV2"/>
<sequence length="149" mass="15970">MAPAAATKRCTNLVCGAPPPLVVGRVGIGGRVGRCDLEALPCSAISEANEQVLRVLRIARKDDQAEHKIIIKPDFIADNLGIAGYYFDFTIGSGRKKAHVILKNNTLNSKIEDFACCNSCAVWLHKRSRGVLITLKKLMGPGVSGRAIG</sequence>
<gene>
    <name evidence="1" type="ORF">ZEAMMB73_Zm00001d005568</name>
</gene>
<proteinExistence type="predicted"/>
<dbReference type="InParanoid" id="A0A1D6ENV2"/>
<accession>A0A1D6ENV2</accession>
<evidence type="ECO:0000313" key="1">
    <source>
        <dbReference type="EMBL" id="ONM21466.1"/>
    </source>
</evidence>
<organism evidence="1">
    <name type="scientific">Zea mays</name>
    <name type="common">Maize</name>
    <dbReference type="NCBI Taxonomy" id="4577"/>
    <lineage>
        <taxon>Eukaryota</taxon>
        <taxon>Viridiplantae</taxon>
        <taxon>Streptophyta</taxon>
        <taxon>Embryophyta</taxon>
        <taxon>Tracheophyta</taxon>
        <taxon>Spermatophyta</taxon>
        <taxon>Magnoliopsida</taxon>
        <taxon>Liliopsida</taxon>
        <taxon>Poales</taxon>
        <taxon>Poaceae</taxon>
        <taxon>PACMAD clade</taxon>
        <taxon>Panicoideae</taxon>
        <taxon>Andropogonodae</taxon>
        <taxon>Andropogoneae</taxon>
        <taxon>Tripsacinae</taxon>
        <taxon>Zea</taxon>
    </lineage>
</organism>
<dbReference type="EMBL" id="CM007648">
    <property type="protein sequence ID" value="ONM21466.1"/>
    <property type="molecule type" value="Genomic_DNA"/>
</dbReference>
<reference evidence="1" key="1">
    <citation type="submission" date="2015-12" db="EMBL/GenBank/DDBJ databases">
        <title>Update maize B73 reference genome by single molecule sequencing technologies.</title>
        <authorList>
            <consortium name="Maize Genome Sequencing Project"/>
            <person name="Ware D."/>
        </authorList>
    </citation>
    <scope>NUCLEOTIDE SEQUENCE [LARGE SCALE GENOMIC DNA]</scope>
    <source>
        <tissue evidence="1">Seedling</tissue>
    </source>
</reference>
<protein>
    <submittedName>
        <fullName evidence="1">Uncharacterized protein</fullName>
    </submittedName>
</protein>
<name>A0A1D6ENV2_MAIZE</name>